<dbReference type="PANTHER" id="PTHR45947:SF15">
    <property type="entry name" value="TEICHURONIC ACID BIOSYNTHESIS GLYCOSYLTRANSFERASE TUAC-RELATED"/>
    <property type="match status" value="1"/>
</dbReference>
<dbReference type="GO" id="GO:0016757">
    <property type="term" value="F:glycosyltransferase activity"/>
    <property type="evidence" value="ECO:0007669"/>
    <property type="project" value="UniProtKB-KW"/>
</dbReference>
<dbReference type="Gene3D" id="3.40.50.2000">
    <property type="entry name" value="Glycogen Phosphorylase B"/>
    <property type="match status" value="2"/>
</dbReference>
<dbReference type="Pfam" id="PF13692">
    <property type="entry name" value="Glyco_trans_1_4"/>
    <property type="match status" value="1"/>
</dbReference>
<dbReference type="OrthoDB" id="4562574at2"/>
<evidence type="ECO:0000313" key="5">
    <source>
        <dbReference type="Proteomes" id="UP000295344"/>
    </source>
</evidence>
<gene>
    <name evidence="4" type="ORF">CLV52_2571</name>
</gene>
<evidence type="ECO:0000256" key="2">
    <source>
        <dbReference type="ARBA" id="ARBA00022679"/>
    </source>
</evidence>
<dbReference type="EMBL" id="SOAM01000002">
    <property type="protein sequence ID" value="TDS77613.1"/>
    <property type="molecule type" value="Genomic_DNA"/>
</dbReference>
<evidence type="ECO:0000313" key="4">
    <source>
        <dbReference type="EMBL" id="TDS77613.1"/>
    </source>
</evidence>
<protein>
    <submittedName>
        <fullName evidence="4">Glycosyltransferase involved in cell wall biosynthesis</fullName>
    </submittedName>
</protein>
<evidence type="ECO:0000256" key="1">
    <source>
        <dbReference type="ARBA" id="ARBA00022676"/>
    </source>
</evidence>
<comment type="caution">
    <text evidence="4">The sequence shown here is derived from an EMBL/GenBank/DDBJ whole genome shotgun (WGS) entry which is preliminary data.</text>
</comment>
<dbReference type="Proteomes" id="UP000295344">
    <property type="component" value="Unassembled WGS sequence"/>
</dbReference>
<dbReference type="GO" id="GO:1901137">
    <property type="term" value="P:carbohydrate derivative biosynthetic process"/>
    <property type="evidence" value="ECO:0007669"/>
    <property type="project" value="UniProtKB-ARBA"/>
</dbReference>
<feature type="domain" description="Glycosyltransferase subfamily 4-like N-terminal" evidence="3">
    <location>
        <begin position="14"/>
        <end position="190"/>
    </location>
</feature>
<dbReference type="AlphaFoldDB" id="A0A4R7FME8"/>
<dbReference type="PANTHER" id="PTHR45947">
    <property type="entry name" value="SULFOQUINOVOSYL TRANSFERASE SQD2"/>
    <property type="match status" value="1"/>
</dbReference>
<keyword evidence="5" id="KW-1185">Reference proteome</keyword>
<keyword evidence="1" id="KW-0328">Glycosyltransferase</keyword>
<dbReference type="InterPro" id="IPR050194">
    <property type="entry name" value="Glycosyltransferase_grp1"/>
</dbReference>
<dbReference type="Pfam" id="PF13439">
    <property type="entry name" value="Glyco_transf_4"/>
    <property type="match status" value="1"/>
</dbReference>
<dbReference type="SUPFAM" id="SSF53756">
    <property type="entry name" value="UDP-Glycosyltransferase/glycogen phosphorylase"/>
    <property type="match status" value="1"/>
</dbReference>
<accession>A0A4R7FME8</accession>
<organism evidence="4 5">
    <name type="scientific">Amnibacterium kyonggiense</name>
    <dbReference type="NCBI Taxonomy" id="595671"/>
    <lineage>
        <taxon>Bacteria</taxon>
        <taxon>Bacillati</taxon>
        <taxon>Actinomycetota</taxon>
        <taxon>Actinomycetes</taxon>
        <taxon>Micrococcales</taxon>
        <taxon>Microbacteriaceae</taxon>
        <taxon>Amnibacterium</taxon>
    </lineage>
</organism>
<proteinExistence type="predicted"/>
<dbReference type="RefSeq" id="WP_133766661.1">
    <property type="nucleotide sequence ID" value="NZ_BAAARP010000004.1"/>
</dbReference>
<dbReference type="CDD" id="cd03801">
    <property type="entry name" value="GT4_PimA-like"/>
    <property type="match status" value="1"/>
</dbReference>
<sequence>MRIAIVLDYSLDLIGGAQRAALNEAAALVAAGHGVVLVAPRPTDPRSVLPLGVDALWTSARRLPALDFPLVPDGEELRGRLVRHLRAARIDAVHVHSEFGHARAALHAARVLGLPVVHTVHTAYWPGVPGPLRPVARDLLARLAGPVPHRTRNPLLDHTVDLALAADVVVSPSAHQAADLVRLGVPAPAVRPNCDAGGAPPLPLPSFEHLRVAWVGRCVPEKRLLAFVRAVRIARSRLPEDRLRVAVAGRGPLLPVAQRIAGPGVVFLGRLDRAGVRHLLDASHLTALTSHGFDNQPMTVVESVRAGRGVLHTDPRLREGLDRAGLLAAAPDTEAIADLLVELALDPTRVRAAAVGARASAALFAPEAHVARLLPLLAGGRAAAAA</sequence>
<reference evidence="4 5" key="1">
    <citation type="submission" date="2019-03" db="EMBL/GenBank/DDBJ databases">
        <title>Genomic Encyclopedia of Archaeal and Bacterial Type Strains, Phase II (KMG-II): from individual species to whole genera.</title>
        <authorList>
            <person name="Goeker M."/>
        </authorList>
    </citation>
    <scope>NUCLEOTIDE SEQUENCE [LARGE SCALE GENOMIC DNA]</scope>
    <source>
        <strain evidence="4 5">DSM 24782</strain>
    </source>
</reference>
<evidence type="ECO:0000259" key="3">
    <source>
        <dbReference type="Pfam" id="PF13439"/>
    </source>
</evidence>
<dbReference type="InterPro" id="IPR028098">
    <property type="entry name" value="Glyco_trans_4-like_N"/>
</dbReference>
<name>A0A4R7FME8_9MICO</name>
<keyword evidence="2 4" id="KW-0808">Transferase</keyword>